<feature type="transmembrane region" description="Helical" evidence="9">
    <location>
        <begin position="990"/>
        <end position="1012"/>
    </location>
</feature>
<dbReference type="GO" id="GO:0005886">
    <property type="term" value="C:plasma membrane"/>
    <property type="evidence" value="ECO:0007669"/>
    <property type="project" value="UniProtKB-SubCell"/>
</dbReference>
<keyword evidence="8" id="KW-0807">Transducer</keyword>
<gene>
    <name evidence="10" type="ORF">EAI_08307</name>
</gene>
<keyword evidence="3 9" id="KW-0812">Transmembrane</keyword>
<dbReference type="InParanoid" id="E2BZM6"/>
<evidence type="ECO:0000256" key="6">
    <source>
        <dbReference type="ARBA" id="ARBA00023136"/>
    </source>
</evidence>
<keyword evidence="4" id="KW-0552">Olfaction</keyword>
<evidence type="ECO:0000256" key="2">
    <source>
        <dbReference type="ARBA" id="ARBA00022606"/>
    </source>
</evidence>
<feature type="transmembrane region" description="Helical" evidence="9">
    <location>
        <begin position="646"/>
        <end position="665"/>
    </location>
</feature>
<feature type="transmembrane region" description="Helical" evidence="9">
    <location>
        <begin position="863"/>
        <end position="888"/>
    </location>
</feature>
<dbReference type="GO" id="GO:0004984">
    <property type="term" value="F:olfactory receptor activity"/>
    <property type="evidence" value="ECO:0007669"/>
    <property type="project" value="InterPro"/>
</dbReference>
<dbReference type="GO" id="GO:0007165">
    <property type="term" value="P:signal transduction"/>
    <property type="evidence" value="ECO:0007669"/>
    <property type="project" value="UniProtKB-KW"/>
</dbReference>
<name>E2BZM6_HARSA</name>
<proteinExistence type="predicted"/>
<dbReference type="STRING" id="610380.E2BZM6"/>
<evidence type="ECO:0000256" key="5">
    <source>
        <dbReference type="ARBA" id="ARBA00022989"/>
    </source>
</evidence>
<evidence type="ECO:0000256" key="9">
    <source>
        <dbReference type="SAM" id="Phobius"/>
    </source>
</evidence>
<evidence type="ECO:0000256" key="3">
    <source>
        <dbReference type="ARBA" id="ARBA00022692"/>
    </source>
</evidence>
<feature type="transmembrane region" description="Helical" evidence="9">
    <location>
        <begin position="927"/>
        <end position="945"/>
    </location>
</feature>
<evidence type="ECO:0000256" key="8">
    <source>
        <dbReference type="ARBA" id="ARBA00023224"/>
    </source>
</evidence>
<accession>E2BZM6</accession>
<feature type="transmembrane region" description="Helical" evidence="9">
    <location>
        <begin position="262"/>
        <end position="286"/>
    </location>
</feature>
<keyword evidence="6 9" id="KW-0472">Membrane</keyword>
<feature type="transmembrane region" description="Helical" evidence="9">
    <location>
        <begin position="677"/>
        <end position="694"/>
    </location>
</feature>
<feature type="transmembrane region" description="Helical" evidence="9">
    <location>
        <begin position="447"/>
        <end position="465"/>
    </location>
</feature>
<dbReference type="AlphaFoldDB" id="E2BZM6"/>
<feature type="transmembrane region" description="Helical" evidence="9">
    <location>
        <begin position="1062"/>
        <end position="1087"/>
    </location>
</feature>
<feature type="transmembrane region" description="Helical" evidence="9">
    <location>
        <begin position="413"/>
        <end position="435"/>
    </location>
</feature>
<protein>
    <submittedName>
        <fullName evidence="10">Putative odorant receptor 13a</fullName>
    </submittedName>
</protein>
<keyword evidence="7 10" id="KW-0675">Receptor</keyword>
<keyword evidence="2" id="KW-0716">Sensory transduction</keyword>
<keyword evidence="11" id="KW-1185">Reference proteome</keyword>
<feature type="transmembrane region" description="Helical" evidence="9">
    <location>
        <begin position="831"/>
        <end position="851"/>
    </location>
</feature>
<evidence type="ECO:0000313" key="11">
    <source>
        <dbReference type="Proteomes" id="UP000008237"/>
    </source>
</evidence>
<reference evidence="10 11" key="1">
    <citation type="journal article" date="2010" name="Science">
        <title>Genomic comparison of the ants Camponotus floridanus and Harpegnathos saltator.</title>
        <authorList>
            <person name="Bonasio R."/>
            <person name="Zhang G."/>
            <person name="Ye C."/>
            <person name="Mutti N.S."/>
            <person name="Fang X."/>
            <person name="Qin N."/>
            <person name="Donahue G."/>
            <person name="Yang P."/>
            <person name="Li Q."/>
            <person name="Li C."/>
            <person name="Zhang P."/>
            <person name="Huang Z."/>
            <person name="Berger S.L."/>
            <person name="Reinberg D."/>
            <person name="Wang J."/>
            <person name="Liebig J."/>
        </authorList>
    </citation>
    <scope>NUCLEOTIDE SEQUENCE [LARGE SCALE GENOMIC DNA]</scope>
    <source>
        <strain evidence="10 11">R22 G/1</strain>
    </source>
</reference>
<organism evidence="11">
    <name type="scientific">Harpegnathos saltator</name>
    <name type="common">Jerdon's jumping ant</name>
    <dbReference type="NCBI Taxonomy" id="610380"/>
    <lineage>
        <taxon>Eukaryota</taxon>
        <taxon>Metazoa</taxon>
        <taxon>Ecdysozoa</taxon>
        <taxon>Arthropoda</taxon>
        <taxon>Hexapoda</taxon>
        <taxon>Insecta</taxon>
        <taxon>Pterygota</taxon>
        <taxon>Neoptera</taxon>
        <taxon>Endopterygota</taxon>
        <taxon>Hymenoptera</taxon>
        <taxon>Apocrita</taxon>
        <taxon>Aculeata</taxon>
        <taxon>Formicoidea</taxon>
        <taxon>Formicidae</taxon>
        <taxon>Ponerinae</taxon>
        <taxon>Ponerini</taxon>
        <taxon>Harpegnathos</taxon>
    </lineage>
</organism>
<evidence type="ECO:0000313" key="10">
    <source>
        <dbReference type="EMBL" id="EFN78841.1"/>
    </source>
</evidence>
<dbReference type="InterPro" id="IPR004117">
    <property type="entry name" value="7tm6_olfct_rcpt"/>
</dbReference>
<keyword evidence="5 9" id="KW-1133">Transmembrane helix</keyword>
<dbReference type="Pfam" id="PF02949">
    <property type="entry name" value="7tm_6"/>
    <property type="match status" value="3"/>
</dbReference>
<dbReference type="PANTHER" id="PTHR21137:SF42">
    <property type="entry name" value="ODORANT RECEPTOR 83A"/>
    <property type="match status" value="1"/>
</dbReference>
<feature type="transmembrane region" description="Helical" evidence="9">
    <location>
        <begin position="507"/>
        <end position="526"/>
    </location>
</feature>
<feature type="transmembrane region" description="Helical" evidence="9">
    <location>
        <begin position="569"/>
        <end position="589"/>
    </location>
</feature>
<dbReference type="EMBL" id="GL451645">
    <property type="protein sequence ID" value="EFN78841.1"/>
    <property type="molecule type" value="Genomic_DNA"/>
</dbReference>
<evidence type="ECO:0000256" key="1">
    <source>
        <dbReference type="ARBA" id="ARBA00004141"/>
    </source>
</evidence>
<comment type="subcellular location">
    <subcellularLocation>
        <location evidence="1">Membrane</location>
        <topology evidence="1">Multi-pass membrane protein</topology>
    </subcellularLocation>
</comment>
<dbReference type="OrthoDB" id="6765072at2759"/>
<dbReference type="GO" id="GO:0005549">
    <property type="term" value="F:odorant binding"/>
    <property type="evidence" value="ECO:0007669"/>
    <property type="project" value="InterPro"/>
</dbReference>
<dbReference type="Proteomes" id="UP000008237">
    <property type="component" value="Unassembled WGS sequence"/>
</dbReference>
<feature type="transmembrane region" description="Helical" evidence="9">
    <location>
        <begin position="306"/>
        <end position="327"/>
    </location>
</feature>
<dbReference type="PANTHER" id="PTHR21137">
    <property type="entry name" value="ODORANT RECEPTOR"/>
    <property type="match status" value="1"/>
</dbReference>
<evidence type="ECO:0000256" key="4">
    <source>
        <dbReference type="ARBA" id="ARBA00022725"/>
    </source>
</evidence>
<evidence type="ECO:0000256" key="7">
    <source>
        <dbReference type="ARBA" id="ARBA00023170"/>
    </source>
</evidence>
<sequence>MPQREKVKMPASVFALSMELGLRYVGMWPDAPCALFCRCVWILTTTIVQTCQYWYLILHFRTEDLLNLTDSLSVALEYTVMFSKLIILWLNSRIFNDVLASMAIDWREAALNDVQIMTGKASLSRYFSNLIIGLHSAAAFSYGLGVLVQSSRSDETNANGVPIREFTLKLQLPFECNQSPRYEVVQCLEFLHQLSASAVTGMLNSLVVTFVLHTCGQIDILCDALKNLSPGKYTHRLTSSVAGELVVRHQKIIDFSDKIERIFCYIALMQFMSSTLVICCLGYMVVTSISNVQDSESVDSPALMKAIIFCMAATVEAFIFCFCGEYLSAKSKIIGDAAYKSLWYDLKPEQNRFILLIMLRSQKRLTITVGKMSDLSLEGFTTGVRTSTISESVEAGLRLIGMWPYCVHADVNWWTYIASVAVVQYFQYSYVFAHFDMGNFSDTIDGLSITFGYSLAFFKLINLWFNRRKLYVILAAMEQDWSDEIAIDPNIATMTHHADLSRQCSNVMITTNALAVFFYTIGGPILRSTINKGDHAATRELPLKMEFPFDVYKSPVFEVVRVAQLLHDLSVACIIAILNSLIVTLVLHVSGQIDIIRRGLLEISRNKHASKSSLAAIKLLVGRHQRIIDLSDNIEDLFSSIALLQFVWNTLVICCIGFVIVISIGTEEGATVITKSLIFYVAITLEAFVFCYAGEHLSAKSKSIGEAAYESLWYNLTPNECRILLFLILRSQKRLTITAGKVTDLSLESFTTEKTCASRGEHLHDYSASDVRVFNLQPYRTKLTRAFGALTFPQRPATFSDNRRTMKRTSTISRLVEIGLRFVGMWPDSEYATLYWLIYMTTIVIVQYYQYAYVLAHFDLSDLSLLMDCLGLTLAYTLAGLKLFVLWWNRRIFYYILTAMDRDWRECVISGSYVSTMMSVADLSRRCSNVMISINALAAFFLSIGEHMIHTIGDVSRVANASSRELPIKMEFPFEVSKSPVFECFLVGQFLYELLTASVVGMVNALLVSLILHVSGQIDIMRQDLAEISGNKYDAGTSLIVIKDLIYRHQKIISLSENIENLFSYIALMQLLWNTLVICCTGFVIIISKSIGDAVYESLWYDMPSSDSRILLFVILRSQKRLTITAGKVVDLTLEGFTSDPEGDQMPANVLFV</sequence>